<feature type="binding site" evidence="4">
    <location>
        <position position="408"/>
    </location>
    <ligand>
        <name>Zn(2+)</name>
        <dbReference type="ChEBI" id="CHEBI:29105"/>
        <label>2</label>
    </ligand>
</feature>
<evidence type="ECO:0000313" key="9">
    <source>
        <dbReference type="Proteomes" id="UP000703269"/>
    </source>
</evidence>
<feature type="signal peptide" evidence="6">
    <location>
        <begin position="1"/>
        <end position="21"/>
    </location>
</feature>
<evidence type="ECO:0000313" key="8">
    <source>
        <dbReference type="EMBL" id="GJF00288.1"/>
    </source>
</evidence>
<dbReference type="CDD" id="cd00842">
    <property type="entry name" value="MPP_ASMase"/>
    <property type="match status" value="1"/>
</dbReference>
<dbReference type="Pfam" id="PF00149">
    <property type="entry name" value="Metallophos"/>
    <property type="match status" value="1"/>
</dbReference>
<feature type="binding site" evidence="4">
    <location>
        <position position="223"/>
    </location>
    <ligand>
        <name>Zn(2+)</name>
        <dbReference type="ChEBI" id="CHEBI:29105"/>
        <label>2</label>
    </ligand>
</feature>
<feature type="binding site" evidence="4">
    <location>
        <position position="153"/>
    </location>
    <ligand>
        <name>Zn(2+)</name>
        <dbReference type="ChEBI" id="CHEBI:29105"/>
        <label>1</label>
    </ligand>
</feature>
<feature type="disulfide bond" evidence="5">
    <location>
        <begin position="541"/>
        <end position="545"/>
    </location>
</feature>
<gene>
    <name evidence="8" type="ORF">PsYK624_165720</name>
</gene>
<dbReference type="Proteomes" id="UP000703269">
    <property type="component" value="Unassembled WGS sequence"/>
</dbReference>
<feature type="binding site" evidence="4">
    <location>
        <position position="262"/>
    </location>
    <ligand>
        <name>Zn(2+)</name>
        <dbReference type="ChEBI" id="CHEBI:29105"/>
        <label>2</label>
    </ligand>
</feature>
<dbReference type="Gene3D" id="3.60.21.10">
    <property type="match status" value="1"/>
</dbReference>
<comment type="cofactor">
    <cofactor evidence="4">
        <name>Zn(2+)</name>
        <dbReference type="ChEBI" id="CHEBI:29105"/>
    </cofactor>
    <text evidence="4">Binds 2 Zn(2+) ions per subunit.</text>
</comment>
<keyword evidence="4" id="KW-0479">Metal-binding</keyword>
<keyword evidence="1 3" id="KW-0378">Hydrolase</keyword>
<comment type="caution">
    <text evidence="8">The sequence shown here is derived from an EMBL/GenBank/DDBJ whole genome shotgun (WGS) entry which is preliminary data.</text>
</comment>
<reference evidence="8 9" key="1">
    <citation type="submission" date="2021-08" db="EMBL/GenBank/DDBJ databases">
        <title>Draft Genome Sequence of Phanerochaete sordida strain YK-624.</title>
        <authorList>
            <person name="Mori T."/>
            <person name="Dohra H."/>
            <person name="Suzuki T."/>
            <person name="Kawagishi H."/>
            <person name="Hirai H."/>
        </authorList>
    </citation>
    <scope>NUCLEOTIDE SEQUENCE [LARGE SCALE GENOMIC DNA]</scope>
    <source>
        <strain evidence="8 9">YK-624</strain>
    </source>
</reference>
<proteinExistence type="inferred from homology"/>
<feature type="disulfide bond" evidence="5">
    <location>
        <begin position="66"/>
        <end position="77"/>
    </location>
</feature>
<dbReference type="InterPro" id="IPR041805">
    <property type="entry name" value="ASMase/PPN1_MPP"/>
</dbReference>
<keyword evidence="3" id="KW-0326">Glycosidase</keyword>
<keyword evidence="2" id="KW-0325">Glycoprotein</keyword>
<feature type="binding site" evidence="4">
    <location>
        <position position="151"/>
    </location>
    <ligand>
        <name>Zn(2+)</name>
        <dbReference type="ChEBI" id="CHEBI:29105"/>
        <label>1</label>
    </ligand>
</feature>
<dbReference type="GO" id="GO:0005615">
    <property type="term" value="C:extracellular space"/>
    <property type="evidence" value="ECO:0007669"/>
    <property type="project" value="TreeGrafter"/>
</dbReference>
<evidence type="ECO:0000256" key="4">
    <source>
        <dbReference type="PIRSR" id="PIRSR000948-1"/>
    </source>
</evidence>
<dbReference type="OrthoDB" id="282973at2759"/>
<feature type="disulfide bond" evidence="5">
    <location>
        <begin position="37"/>
        <end position="113"/>
    </location>
</feature>
<dbReference type="PANTHER" id="PTHR10340">
    <property type="entry name" value="SPHINGOMYELIN PHOSPHODIESTERASE"/>
    <property type="match status" value="1"/>
</dbReference>
<dbReference type="InterPro" id="IPR004843">
    <property type="entry name" value="Calcineurin-like_PHP"/>
</dbReference>
<dbReference type="GO" id="GO:0006685">
    <property type="term" value="P:sphingomyelin catabolic process"/>
    <property type="evidence" value="ECO:0007669"/>
    <property type="project" value="UniProtKB-UniRule"/>
</dbReference>
<evidence type="ECO:0000256" key="5">
    <source>
        <dbReference type="PIRSR" id="PIRSR000948-2"/>
    </source>
</evidence>
<dbReference type="InterPro" id="IPR011160">
    <property type="entry name" value="Sphingomy_PDE"/>
</dbReference>
<accession>A0A9P3LNR3</accession>
<feature type="binding site" evidence="4">
    <location>
        <position position="410"/>
    </location>
    <ligand>
        <name>Zn(2+)</name>
        <dbReference type="ChEBI" id="CHEBI:29105"/>
        <label>1</label>
    </ligand>
</feature>
<dbReference type="AlphaFoldDB" id="A0A9P3LNR3"/>
<evidence type="ECO:0000256" key="2">
    <source>
        <dbReference type="ARBA" id="ARBA00023180"/>
    </source>
</evidence>
<evidence type="ECO:0000256" key="3">
    <source>
        <dbReference type="PIRNR" id="PIRNR000948"/>
    </source>
</evidence>
<dbReference type="SUPFAM" id="SSF56300">
    <property type="entry name" value="Metallo-dependent phosphatases"/>
    <property type="match status" value="1"/>
</dbReference>
<feature type="domain" description="Calcineurin-like phosphoesterase" evidence="7">
    <location>
        <begin position="145"/>
        <end position="411"/>
    </location>
</feature>
<comment type="function">
    <text evidence="3">Converts sphingomyelin to ceramide.</text>
</comment>
<feature type="disulfide bond" evidence="5">
    <location>
        <begin position="166"/>
        <end position="171"/>
    </location>
</feature>
<sequence length="628" mass="67789">MLLKGLLTVLPLLGRLRGAAGDLLSDIENALANATDCASCHALLLPLQTLAHLGNAAFVDTIVALCDASGLEDPDVCQGAIGLEGPILAHDLRQISALGQTATKFCDAVFGLCDPPPVNAFAVPFPRAAPAHPRTFKSTGRPPFQVVHISDVHIDRFYTVGSEANCTKPICCRNFADQSGAPSEPAGPNGNAHCDSPVVLADSLLEATEQFAPDAAFTLFTGDVVEGAVWLVNETEVTNDLAAFNAEMAAKLKGPIFPAIGNHDSVPVNSFPRNTTVTTIGSQFVFDTQSAGWAQFIGAAAAAEVDHNSGSYSVVVSGMNLRIISVNTQYWYKQNFWVYDSDTQQPDPNGLLAFMVQELQAAEDAGQRAFIIGHMPMGKEDALNDQSNYYNQITQRYKNTIAAQFFGHSHKDQFEIAYSDFNDQTAETATSIAIIAPALTPTSGNPAFKIYDIDPDTFEIMDARVYITNITAPDFQTSAPQWELFYSARETYGPLVTPPLPASAPLDAAFWHNLTEVFAANDTAFQMFNTFLSRGGDVQPCDDDCKTVTICDMRALRAENNCDNPTPGLMFKRDGNGAEPPVSESDACEGHGTAHILKALVSRSQNDHAQNFARVRRSDRVPRSVLQD</sequence>
<dbReference type="GO" id="GO:0046872">
    <property type="term" value="F:metal ion binding"/>
    <property type="evidence" value="ECO:0007669"/>
    <property type="project" value="UniProtKB-KW"/>
</dbReference>
<evidence type="ECO:0000259" key="7">
    <source>
        <dbReference type="Pfam" id="PF00149"/>
    </source>
</evidence>
<protein>
    <recommendedName>
        <fullName evidence="3">Sphingomyelin phosphodiesterase</fullName>
    </recommendedName>
</protein>
<feature type="binding site" evidence="4">
    <location>
        <position position="223"/>
    </location>
    <ligand>
        <name>Zn(2+)</name>
        <dbReference type="ChEBI" id="CHEBI:29105"/>
        <label>1</label>
    </ligand>
</feature>
<evidence type="ECO:0000256" key="6">
    <source>
        <dbReference type="SAM" id="SignalP"/>
    </source>
</evidence>
<keyword evidence="4" id="KW-0862">Zinc</keyword>
<comment type="similarity">
    <text evidence="3">Belongs to the acid sphingomyelinase family.</text>
</comment>
<dbReference type="GO" id="GO:0016798">
    <property type="term" value="F:hydrolase activity, acting on glycosyl bonds"/>
    <property type="evidence" value="ECO:0007669"/>
    <property type="project" value="UniProtKB-KW"/>
</dbReference>
<keyword evidence="6" id="KW-0732">Signal</keyword>
<dbReference type="InterPro" id="IPR029052">
    <property type="entry name" value="Metallo-depent_PP-like"/>
</dbReference>
<dbReference type="PIRSF" id="PIRSF000948">
    <property type="entry name" value="Sphingomy_PDE"/>
    <property type="match status" value="1"/>
</dbReference>
<keyword evidence="9" id="KW-1185">Reference proteome</keyword>
<organism evidence="8 9">
    <name type="scientific">Phanerochaete sordida</name>
    <dbReference type="NCBI Taxonomy" id="48140"/>
    <lineage>
        <taxon>Eukaryota</taxon>
        <taxon>Fungi</taxon>
        <taxon>Dikarya</taxon>
        <taxon>Basidiomycota</taxon>
        <taxon>Agaricomycotina</taxon>
        <taxon>Agaricomycetes</taxon>
        <taxon>Polyporales</taxon>
        <taxon>Phanerochaetaceae</taxon>
        <taxon>Phanerochaete</taxon>
    </lineage>
</organism>
<dbReference type="GO" id="GO:0004767">
    <property type="term" value="F:sphingomyelin phosphodiesterase activity"/>
    <property type="evidence" value="ECO:0007669"/>
    <property type="project" value="UniProtKB-UniRule"/>
</dbReference>
<feature type="binding site" evidence="4">
    <location>
        <position position="374"/>
    </location>
    <ligand>
        <name>Zn(2+)</name>
        <dbReference type="ChEBI" id="CHEBI:29105"/>
        <label>2</label>
    </ligand>
</feature>
<name>A0A9P3LNR3_9APHY</name>
<dbReference type="EMBL" id="BPQB01000144">
    <property type="protein sequence ID" value="GJF00288.1"/>
    <property type="molecule type" value="Genomic_DNA"/>
</dbReference>
<dbReference type="PANTHER" id="PTHR10340:SF34">
    <property type="entry name" value="SPHINGOMYELIN PHOSPHODIESTERASE"/>
    <property type="match status" value="1"/>
</dbReference>
<evidence type="ECO:0000256" key="1">
    <source>
        <dbReference type="ARBA" id="ARBA00022801"/>
    </source>
</evidence>
<dbReference type="GO" id="GO:0016020">
    <property type="term" value="C:membrane"/>
    <property type="evidence" value="ECO:0007669"/>
    <property type="project" value="GOC"/>
</dbReference>
<feature type="chain" id="PRO_5040329126" description="Sphingomyelin phosphodiesterase" evidence="6">
    <location>
        <begin position="22"/>
        <end position="628"/>
    </location>
</feature>
<feature type="disulfide bond" evidence="5">
    <location>
        <begin position="172"/>
        <end position="194"/>
    </location>
</feature>
<keyword evidence="5" id="KW-1015">Disulfide bond</keyword>